<dbReference type="GO" id="GO:0000155">
    <property type="term" value="F:phosphorelay sensor kinase activity"/>
    <property type="evidence" value="ECO:0007669"/>
    <property type="project" value="InterPro"/>
</dbReference>
<sequence>MGDSFIGFKKINDILTETISAVESSREQLFDIVEHTQNECKNIEYELKKIREKVDIIICEVDKLEIAEKRSRIELANVSKNFHVYNENDIKNAYEKANDLRVRLTLKREEERTLIEKRGELEIRLKETIKVLEKAEKVSKQIGVATQYLKGNAEDILSTVGDLSKRQFLGIKIIEAQEEERQRLARDIHDGPAQSMANILVKAQLCEKLLEHDVERTKKELGSLKNIAKTNLNDIRKIIYDLRPMTLDDLGLIPTLERYIYNFMEESNILVELKVLGDIVGFESAIEIAVFRIVQEALNNVQKHSHARKVNILVEKTFTRLNISISDDGIGFIIEDEIIDKDIRSGGFGLMSMKERAELLNGKLKVKSSPGMGTKISLSIPLNEEEDICEK</sequence>
<dbReference type="GO" id="GO:0046872">
    <property type="term" value="F:metal ion binding"/>
    <property type="evidence" value="ECO:0007669"/>
    <property type="project" value="UniProtKB-KW"/>
</dbReference>
<dbReference type="Gene3D" id="3.30.565.10">
    <property type="entry name" value="Histidine kinase-like ATPase, C-terminal domain"/>
    <property type="match status" value="1"/>
</dbReference>
<dbReference type="InterPro" id="IPR050482">
    <property type="entry name" value="Sensor_HK_TwoCompSys"/>
</dbReference>
<dbReference type="Pfam" id="PF07730">
    <property type="entry name" value="HisKA_3"/>
    <property type="match status" value="1"/>
</dbReference>
<comment type="catalytic activity">
    <reaction evidence="1">
        <text>ATP + protein L-histidine = ADP + protein N-phospho-L-histidine.</text>
        <dbReference type="EC" id="2.7.13.3"/>
    </reaction>
</comment>
<dbReference type="InterPro" id="IPR008595">
    <property type="entry name" value="DegS"/>
</dbReference>
<evidence type="ECO:0000256" key="4">
    <source>
        <dbReference type="ARBA" id="ARBA00012438"/>
    </source>
</evidence>
<evidence type="ECO:0000256" key="3">
    <source>
        <dbReference type="ARBA" id="ARBA00004496"/>
    </source>
</evidence>
<evidence type="ECO:0000256" key="13">
    <source>
        <dbReference type="ARBA" id="ARBA00023014"/>
    </source>
</evidence>
<dbReference type="GO" id="GO:0005737">
    <property type="term" value="C:cytoplasm"/>
    <property type="evidence" value="ECO:0007669"/>
    <property type="project" value="UniProtKB-SubCell"/>
</dbReference>
<evidence type="ECO:0000256" key="1">
    <source>
        <dbReference type="ARBA" id="ARBA00000085"/>
    </source>
</evidence>
<keyword evidence="9" id="KW-0479">Metal-binding</keyword>
<evidence type="ECO:0000256" key="14">
    <source>
        <dbReference type="ARBA" id="ARBA00024827"/>
    </source>
</evidence>
<comment type="subcellular location">
    <subcellularLocation>
        <location evidence="3">Cytoplasm</location>
    </subcellularLocation>
</comment>
<gene>
    <name evidence="18" type="ORF">FYJ27_00025</name>
</gene>
<dbReference type="GO" id="GO:0046983">
    <property type="term" value="F:protein dimerization activity"/>
    <property type="evidence" value="ECO:0007669"/>
    <property type="project" value="InterPro"/>
</dbReference>
<dbReference type="SMART" id="SM00387">
    <property type="entry name" value="HATPase_c"/>
    <property type="match status" value="1"/>
</dbReference>
<dbReference type="GO" id="GO:0016020">
    <property type="term" value="C:membrane"/>
    <property type="evidence" value="ECO:0007669"/>
    <property type="project" value="InterPro"/>
</dbReference>
<proteinExistence type="predicted"/>
<dbReference type="Gene3D" id="1.20.5.1930">
    <property type="match status" value="1"/>
</dbReference>
<dbReference type="PRINTS" id="PR00344">
    <property type="entry name" value="BCTRLSENSOR"/>
</dbReference>
<evidence type="ECO:0000256" key="8">
    <source>
        <dbReference type="ARBA" id="ARBA00022679"/>
    </source>
</evidence>
<dbReference type="Pfam" id="PF05384">
    <property type="entry name" value="DegS"/>
    <property type="match status" value="1"/>
</dbReference>
<comment type="cofactor">
    <cofactor evidence="2">
        <name>[4Fe-4S] cluster</name>
        <dbReference type="ChEBI" id="CHEBI:49883"/>
    </cofactor>
</comment>
<feature type="coiled-coil region" evidence="16">
    <location>
        <begin position="33"/>
        <end position="67"/>
    </location>
</feature>
<dbReference type="AlphaFoldDB" id="A0A844F8X2"/>
<dbReference type="InterPro" id="IPR004358">
    <property type="entry name" value="Sig_transdc_His_kin-like_C"/>
</dbReference>
<evidence type="ECO:0000256" key="11">
    <source>
        <dbReference type="ARBA" id="ARBA00023004"/>
    </source>
</evidence>
<evidence type="ECO:0000256" key="9">
    <source>
        <dbReference type="ARBA" id="ARBA00022723"/>
    </source>
</evidence>
<dbReference type="PROSITE" id="PS50109">
    <property type="entry name" value="HIS_KIN"/>
    <property type="match status" value="1"/>
</dbReference>
<name>A0A844F8X2_9FIRM</name>
<dbReference type="CDD" id="cd16917">
    <property type="entry name" value="HATPase_UhpB-NarQ-NarX-like"/>
    <property type="match status" value="1"/>
</dbReference>
<evidence type="ECO:0000256" key="6">
    <source>
        <dbReference type="ARBA" id="ARBA00022485"/>
    </source>
</evidence>
<dbReference type="PIRSF" id="PIRSF003169">
    <property type="entry name" value="STHK_DegS"/>
    <property type="match status" value="1"/>
</dbReference>
<dbReference type="InterPro" id="IPR005467">
    <property type="entry name" value="His_kinase_dom"/>
</dbReference>
<keyword evidence="11" id="KW-0408">Iron</keyword>
<dbReference type="InterPro" id="IPR011712">
    <property type="entry name" value="Sig_transdc_His_kin_sub3_dim/P"/>
</dbReference>
<keyword evidence="13" id="KW-0411">Iron-sulfur</keyword>
<evidence type="ECO:0000259" key="17">
    <source>
        <dbReference type="PROSITE" id="PS50109"/>
    </source>
</evidence>
<evidence type="ECO:0000256" key="5">
    <source>
        <dbReference type="ARBA" id="ARBA00017322"/>
    </source>
</evidence>
<keyword evidence="10 18" id="KW-0418">Kinase</keyword>
<accession>A0A844F8X2</accession>
<dbReference type="EC" id="2.7.13.3" evidence="4"/>
<keyword evidence="8" id="KW-0808">Transferase</keyword>
<dbReference type="PANTHER" id="PTHR24421">
    <property type="entry name" value="NITRATE/NITRITE SENSOR PROTEIN NARX-RELATED"/>
    <property type="match status" value="1"/>
</dbReference>
<keyword evidence="12" id="KW-0902">Two-component regulatory system</keyword>
<dbReference type="Proteomes" id="UP000462760">
    <property type="component" value="Unassembled WGS sequence"/>
</dbReference>
<evidence type="ECO:0000313" key="18">
    <source>
        <dbReference type="EMBL" id="MSS42126.1"/>
    </source>
</evidence>
<evidence type="ECO:0000256" key="10">
    <source>
        <dbReference type="ARBA" id="ARBA00022777"/>
    </source>
</evidence>
<evidence type="ECO:0000256" key="2">
    <source>
        <dbReference type="ARBA" id="ARBA00001966"/>
    </source>
</evidence>
<evidence type="ECO:0000256" key="12">
    <source>
        <dbReference type="ARBA" id="ARBA00023012"/>
    </source>
</evidence>
<comment type="function">
    <text evidence="14">Member of the two-component regulatory system NreB/NreC involved in the control of dissimilatory nitrate/nitrite reduction in response to oxygen. NreB functions as a direct oxygen sensor histidine kinase which is autophosphorylated, in the absence of oxygen, probably at the conserved histidine residue, and transfers its phosphate group probably to a conserved aspartate residue of NreC. NreB/NreC activates the expression of the nitrate (narGHJI) and nitrite (nir) reductase operons, as well as the putative nitrate transporter gene narT.</text>
</comment>
<evidence type="ECO:0000256" key="16">
    <source>
        <dbReference type="SAM" id="Coils"/>
    </source>
</evidence>
<dbReference type="PANTHER" id="PTHR24421:SF55">
    <property type="entry name" value="SENSOR HISTIDINE KINASE YDFH"/>
    <property type="match status" value="1"/>
</dbReference>
<dbReference type="GO" id="GO:0051539">
    <property type="term" value="F:4 iron, 4 sulfur cluster binding"/>
    <property type="evidence" value="ECO:0007669"/>
    <property type="project" value="UniProtKB-KW"/>
</dbReference>
<dbReference type="RefSeq" id="WP_154481225.1">
    <property type="nucleotide sequence ID" value="NZ_VULR01000001.1"/>
</dbReference>
<dbReference type="SUPFAM" id="SSF55874">
    <property type="entry name" value="ATPase domain of HSP90 chaperone/DNA topoisomerase II/histidine kinase"/>
    <property type="match status" value="1"/>
</dbReference>
<protein>
    <recommendedName>
        <fullName evidence="5">Oxygen sensor histidine kinase NreB</fullName>
        <ecNumber evidence="4">2.7.13.3</ecNumber>
    </recommendedName>
    <alternativeName>
        <fullName evidence="15">Nitrogen regulation protein B</fullName>
    </alternativeName>
</protein>
<dbReference type="InterPro" id="IPR036890">
    <property type="entry name" value="HATPase_C_sf"/>
</dbReference>
<reference evidence="18 19" key="1">
    <citation type="submission" date="2019-08" db="EMBL/GenBank/DDBJ databases">
        <title>In-depth cultivation of the pig gut microbiome towards novel bacterial diversity and tailored functional studies.</title>
        <authorList>
            <person name="Wylensek D."/>
            <person name="Hitch T.C.A."/>
            <person name="Clavel T."/>
        </authorList>
    </citation>
    <scope>NUCLEOTIDE SEQUENCE [LARGE SCALE GENOMIC DNA]</scope>
    <source>
        <strain evidence="18 19">Med78-601-WT-4W-RMD-3</strain>
    </source>
</reference>
<evidence type="ECO:0000256" key="7">
    <source>
        <dbReference type="ARBA" id="ARBA00022490"/>
    </source>
</evidence>
<dbReference type="InterPro" id="IPR003594">
    <property type="entry name" value="HATPase_dom"/>
</dbReference>
<organism evidence="18 19">
    <name type="scientific">Anaerosalibacter bizertensis</name>
    <dbReference type="NCBI Taxonomy" id="932217"/>
    <lineage>
        <taxon>Bacteria</taxon>
        <taxon>Bacillati</taxon>
        <taxon>Bacillota</taxon>
        <taxon>Tissierellia</taxon>
        <taxon>Tissierellales</taxon>
        <taxon>Sporanaerobacteraceae</taxon>
        <taxon>Anaerosalibacter</taxon>
    </lineage>
</organism>
<keyword evidence="7" id="KW-0963">Cytoplasm</keyword>
<feature type="domain" description="Histidine kinase" evidence="17">
    <location>
        <begin position="191"/>
        <end position="384"/>
    </location>
</feature>
<dbReference type="OrthoDB" id="9781904at2"/>
<keyword evidence="16" id="KW-0175">Coiled coil</keyword>
<dbReference type="InterPro" id="IPR016381">
    <property type="entry name" value="Sig_transdc_His_kinase_DegS"/>
</dbReference>
<evidence type="ECO:0000256" key="15">
    <source>
        <dbReference type="ARBA" id="ARBA00030800"/>
    </source>
</evidence>
<dbReference type="Pfam" id="PF02518">
    <property type="entry name" value="HATPase_c"/>
    <property type="match status" value="1"/>
</dbReference>
<evidence type="ECO:0000313" key="19">
    <source>
        <dbReference type="Proteomes" id="UP000462760"/>
    </source>
</evidence>
<keyword evidence="6" id="KW-0004">4Fe-4S</keyword>
<dbReference type="EMBL" id="VULR01000001">
    <property type="protein sequence ID" value="MSS42126.1"/>
    <property type="molecule type" value="Genomic_DNA"/>
</dbReference>
<comment type="caution">
    <text evidence="18">The sequence shown here is derived from an EMBL/GenBank/DDBJ whole genome shotgun (WGS) entry which is preliminary data.</text>
</comment>